<comment type="caution">
    <text evidence="3">The sequence shown here is derived from an EMBL/GenBank/DDBJ whole genome shotgun (WGS) entry which is preliminary data.</text>
</comment>
<accession>A0A2G6KC51</accession>
<name>A0A2G6KC51_9BACT</name>
<keyword evidence="1" id="KW-0732">Signal</keyword>
<dbReference type="InterPro" id="IPR000073">
    <property type="entry name" value="AB_hydrolase_1"/>
</dbReference>
<organism evidence="3 4">
    <name type="scientific">candidate division KSB3 bacterium</name>
    <dbReference type="NCBI Taxonomy" id="2044937"/>
    <lineage>
        <taxon>Bacteria</taxon>
        <taxon>candidate division KSB3</taxon>
    </lineage>
</organism>
<dbReference type="AlphaFoldDB" id="A0A2G6KC51"/>
<feature type="chain" id="PRO_5013667422" description="AB hydrolase-1 domain-containing protein" evidence="1">
    <location>
        <begin position="27"/>
        <end position="327"/>
    </location>
</feature>
<dbReference type="InterPro" id="IPR050266">
    <property type="entry name" value="AB_hydrolase_sf"/>
</dbReference>
<dbReference type="Gene3D" id="3.40.50.1820">
    <property type="entry name" value="alpha/beta hydrolase"/>
    <property type="match status" value="1"/>
</dbReference>
<sequence>MVFSRNVLSVVLASLIMLFSTALVLAETVPSADSVPISYRTRGEGEPALVFVHGWACNQSYWDAQVEYFAKQHKVVTLDLAGHGEWGSEREQWTIEAFGADVVAVVTHLNLQQVVLIGHSLGGPVVVEAARHLPDRVVGVVGIDTLQNVELKATPEQIVQILTPLRENSSEFIRKIVPSMFPLGSDPEVIERIVADMSSVPQDVVVNTMKASLEFDLAQASQELHVPVRCINSDKFPTDLDANRRHLESFKVVLVPESGHFFFLEHPQAFNSGYLEKVLEELAGLLPGVELNLIRRADCCGRPIRGETFCQKICLICVNMIVINLNN</sequence>
<dbReference type="Pfam" id="PF12697">
    <property type="entry name" value="Abhydrolase_6"/>
    <property type="match status" value="1"/>
</dbReference>
<dbReference type="SUPFAM" id="SSF53474">
    <property type="entry name" value="alpha/beta-Hydrolases"/>
    <property type="match status" value="1"/>
</dbReference>
<dbReference type="InterPro" id="IPR029058">
    <property type="entry name" value="AB_hydrolase_fold"/>
</dbReference>
<proteinExistence type="predicted"/>
<evidence type="ECO:0000313" key="3">
    <source>
        <dbReference type="EMBL" id="PIE33254.1"/>
    </source>
</evidence>
<evidence type="ECO:0000313" key="4">
    <source>
        <dbReference type="Proteomes" id="UP000230821"/>
    </source>
</evidence>
<feature type="domain" description="AB hydrolase-1" evidence="2">
    <location>
        <begin position="49"/>
        <end position="271"/>
    </location>
</feature>
<dbReference type="PANTHER" id="PTHR43798:SF33">
    <property type="entry name" value="HYDROLASE, PUTATIVE (AFU_ORTHOLOGUE AFUA_2G14860)-RELATED"/>
    <property type="match status" value="1"/>
</dbReference>
<feature type="signal peptide" evidence="1">
    <location>
        <begin position="1"/>
        <end position="26"/>
    </location>
</feature>
<reference evidence="3 4" key="1">
    <citation type="submission" date="2017-10" db="EMBL/GenBank/DDBJ databases">
        <title>Novel microbial diversity and functional potential in the marine mammal oral microbiome.</title>
        <authorList>
            <person name="Dudek N.K."/>
            <person name="Sun C.L."/>
            <person name="Burstein D."/>
            <person name="Kantor R.S."/>
            <person name="Aliaga Goltsman D.S."/>
            <person name="Bik E.M."/>
            <person name="Thomas B.C."/>
            <person name="Banfield J.F."/>
            <person name="Relman D.A."/>
        </authorList>
    </citation>
    <scope>NUCLEOTIDE SEQUENCE [LARGE SCALE GENOMIC DNA]</scope>
    <source>
        <strain evidence="3">DOLJORAL78_47_16</strain>
    </source>
</reference>
<evidence type="ECO:0000259" key="2">
    <source>
        <dbReference type="Pfam" id="PF12697"/>
    </source>
</evidence>
<gene>
    <name evidence="3" type="ORF">CSA56_12335</name>
</gene>
<protein>
    <recommendedName>
        <fullName evidence="2">AB hydrolase-1 domain-containing protein</fullName>
    </recommendedName>
</protein>
<dbReference type="EMBL" id="PDSK01000101">
    <property type="protein sequence ID" value="PIE33254.1"/>
    <property type="molecule type" value="Genomic_DNA"/>
</dbReference>
<evidence type="ECO:0000256" key="1">
    <source>
        <dbReference type="SAM" id="SignalP"/>
    </source>
</evidence>
<dbReference type="GO" id="GO:0016020">
    <property type="term" value="C:membrane"/>
    <property type="evidence" value="ECO:0007669"/>
    <property type="project" value="TreeGrafter"/>
</dbReference>
<dbReference type="Proteomes" id="UP000230821">
    <property type="component" value="Unassembled WGS sequence"/>
</dbReference>
<dbReference type="PANTHER" id="PTHR43798">
    <property type="entry name" value="MONOACYLGLYCEROL LIPASE"/>
    <property type="match status" value="1"/>
</dbReference>